<evidence type="ECO:0000313" key="1">
    <source>
        <dbReference type="EMBL" id="QOC56271.1"/>
    </source>
</evidence>
<keyword evidence="2" id="KW-1185">Reference proteome</keyword>
<name>A0A7L7SJ40_9CAUD</name>
<reference evidence="1 2" key="1">
    <citation type="submission" date="2020-07" db="EMBL/GenBank/DDBJ databases">
        <authorList>
            <person name="Chamarti P.R."/>
            <person name="Doran G.M."/>
            <person name="Fairchild A.S."/>
            <person name="Gay E.L."/>
            <person name="Gollmer S."/>
            <person name="Huffman M.G."/>
            <person name="Kistler A."/>
            <person name="Malek C.E."/>
            <person name="Marar C.I."/>
            <person name="Modi A."/>
            <person name="Nisperos M.R."/>
            <person name="Reddy N."/>
            <person name="Riley H.L."/>
            <person name="Rudy S."/>
            <person name="Shin J."/>
            <person name="Wang Y."/>
            <person name="Xu J."/>
            <person name="Young J."/>
            <person name="Butela K.A."/>
            <person name="Garlena R.A."/>
            <person name="Russell D.A."/>
            <person name="Pope W.H."/>
            <person name="Jacobs-Sera D."/>
            <person name="Hatfull G.F."/>
        </authorList>
    </citation>
    <scope>NUCLEOTIDE SEQUENCE [LARGE SCALE GENOMIC DNA]</scope>
</reference>
<dbReference type="EMBL" id="MT771346">
    <property type="protein sequence ID" value="QOC56271.1"/>
    <property type="molecule type" value="Genomic_DNA"/>
</dbReference>
<dbReference type="KEGG" id="vg:77930431"/>
<protein>
    <submittedName>
        <fullName evidence="1">Uncharacterized protein</fullName>
    </submittedName>
</protein>
<organism evidence="1 2">
    <name type="scientific">Gordonia phage MichaelScott</name>
    <dbReference type="NCBI Taxonomy" id="2759395"/>
    <lineage>
        <taxon>Viruses</taxon>
        <taxon>Duplodnaviria</taxon>
        <taxon>Heunggongvirae</taxon>
        <taxon>Uroviricota</taxon>
        <taxon>Caudoviricetes</taxon>
        <taxon>Beenievirus</taxon>
        <taxon>Beenievirus michaelscott</taxon>
    </lineage>
</organism>
<dbReference type="GeneID" id="77930431"/>
<dbReference type="Pfam" id="PF20562">
    <property type="entry name" value="DUF6772"/>
    <property type="match status" value="1"/>
</dbReference>
<dbReference type="Proteomes" id="UP000516618">
    <property type="component" value="Segment"/>
</dbReference>
<gene>
    <name evidence="1" type="primary">29</name>
    <name evidence="1" type="ORF">SEA_MICHAELSCOTT_29</name>
</gene>
<proteinExistence type="predicted"/>
<dbReference type="InterPro" id="IPR046663">
    <property type="entry name" value="DUF6772"/>
</dbReference>
<evidence type="ECO:0000313" key="2">
    <source>
        <dbReference type="Proteomes" id="UP000516618"/>
    </source>
</evidence>
<accession>A0A7L7SJ40</accession>
<sequence>MALAKNEVFGRWPDTDVIFDYNFLDSPDLHGFEQLYSGHYEPPVGWDRKGMWIGTENVTQQIATAIKRMTFYEAFDFIRLESWVSLAMWYGDNAIRGFDVGLDLSLEGGDRRYYALRRLFSRNGGMTQPTARWDFKTGGDLGANPATFTVLPGQGTASGMVIAGADIDPTGFTTEWPSWTVNENKRNVHYIVLDIDPQRECYLGARFGDYAVGTCRESGEEDPVINAIRGQESTLPRFSNGLNVAYDLRGQLGGVTTTAADMYIERSRLTARKAS</sequence>
<dbReference type="RefSeq" id="YP_010654581.1">
    <property type="nucleotide sequence ID" value="NC_070813.1"/>
</dbReference>